<evidence type="ECO:0000256" key="13">
    <source>
        <dbReference type="SAM" id="Phobius"/>
    </source>
</evidence>
<evidence type="ECO:0000313" key="14">
    <source>
        <dbReference type="EMBL" id="PHL00042.1"/>
    </source>
</evidence>
<comment type="similarity">
    <text evidence="2 11">Belongs to the sodium:solute symporter (SSF) (TC 2.A.21) family.</text>
</comment>
<feature type="transmembrane region" description="Helical" evidence="13">
    <location>
        <begin position="459"/>
        <end position="478"/>
    </location>
</feature>
<feature type="transmembrane region" description="Helical" evidence="13">
    <location>
        <begin position="231"/>
        <end position="250"/>
    </location>
</feature>
<evidence type="ECO:0000256" key="8">
    <source>
        <dbReference type="ARBA" id="ARBA00023065"/>
    </source>
</evidence>
<dbReference type="InterPro" id="IPR051163">
    <property type="entry name" value="Sodium:Solute_Symporter_SSF"/>
</dbReference>
<evidence type="ECO:0000256" key="11">
    <source>
        <dbReference type="RuleBase" id="RU362091"/>
    </source>
</evidence>
<evidence type="ECO:0000256" key="9">
    <source>
        <dbReference type="ARBA" id="ARBA00023136"/>
    </source>
</evidence>
<evidence type="ECO:0000256" key="6">
    <source>
        <dbReference type="ARBA" id="ARBA00022989"/>
    </source>
</evidence>
<protein>
    <submittedName>
        <fullName evidence="14">Sodium:solute symporter</fullName>
    </submittedName>
</protein>
<dbReference type="Gene3D" id="1.20.1730.10">
    <property type="entry name" value="Sodium/glucose cotransporter"/>
    <property type="match status" value="1"/>
</dbReference>
<dbReference type="InterPro" id="IPR001734">
    <property type="entry name" value="Na/solute_symporter"/>
</dbReference>
<keyword evidence="10" id="KW-0739">Sodium transport</keyword>
<evidence type="ECO:0000256" key="2">
    <source>
        <dbReference type="ARBA" id="ARBA00006434"/>
    </source>
</evidence>
<keyword evidence="3" id="KW-0813">Transport</keyword>
<dbReference type="PROSITE" id="PS50283">
    <property type="entry name" value="NA_SOLUT_SYMP_3"/>
    <property type="match status" value="1"/>
</dbReference>
<feature type="transmembrane region" description="Helical" evidence="13">
    <location>
        <begin position="181"/>
        <end position="201"/>
    </location>
</feature>
<sequence>MSTLDWLVMTGTLATIVIYGVYKTRQVDNVKSYLMGDRDLKWWTIGLSVMATQASAVTFLSTPGQAFHDGLGFAQFYFGLPIAMVILCIFVLPIYYRLKVYTAYEFLEGRFNLKVRTLTAILFLIQRGLAAGITIYAPAIVLSAILGWSLSITIAVIGIVVIFYTVIGGTKAVSVTQKQQMIVILCGMFIAGVVVVLKLPAGIGFGDAIGVAGHLGKLEVVDLEFDLNDRYNIWSALLGGTFLFLSYFGTDQSQVQRYLSGKSLTESRLGLLFNGIFKVPMQFLILLVGVLVFVFFLFQAPPVHFNAANLELLRSSEYGEQLTELEARNEEIQRRNEAATLSLAEALRQDDAAGVAEYREQVQATLAERTAIAASVDGLIGQYNPELITEDRDYVFITFITKYLPAGLVGLLLAVILSAAMSSTSSELNALATTTVVDIYRRSLVTDRDDHHYLLASKWFTVLWGGVALTFAAVANLFDNLIQAVNIIGSLFYGVILGVFVVAFFFKQVGGRAVFRAALIGQGFVTLTFVAGNAGYINLAFLWLNLIGCVLTVAFAVWLEKSGSSPNLSDPDAELL</sequence>
<organism evidence="14 15">
    <name type="scientific">Neolewinella marina</name>
    <dbReference type="NCBI Taxonomy" id="438751"/>
    <lineage>
        <taxon>Bacteria</taxon>
        <taxon>Pseudomonadati</taxon>
        <taxon>Bacteroidota</taxon>
        <taxon>Saprospiria</taxon>
        <taxon>Saprospirales</taxon>
        <taxon>Lewinellaceae</taxon>
        <taxon>Neolewinella</taxon>
    </lineage>
</organism>
<dbReference type="EMBL" id="PDLO01000001">
    <property type="protein sequence ID" value="PHL00042.1"/>
    <property type="molecule type" value="Genomic_DNA"/>
</dbReference>
<proteinExistence type="inferred from homology"/>
<dbReference type="PANTHER" id="PTHR42985">
    <property type="entry name" value="SODIUM-COUPLED MONOCARBOXYLATE TRANSPORTER"/>
    <property type="match status" value="1"/>
</dbReference>
<feature type="transmembrane region" description="Helical" evidence="13">
    <location>
        <begin position="74"/>
        <end position="96"/>
    </location>
</feature>
<reference evidence="14 15" key="1">
    <citation type="submission" date="2017-10" db="EMBL/GenBank/DDBJ databases">
        <title>The draft genome sequence of Lewinella marina KCTC 32374.</title>
        <authorList>
            <person name="Wang K."/>
        </authorList>
    </citation>
    <scope>NUCLEOTIDE SEQUENCE [LARGE SCALE GENOMIC DNA]</scope>
    <source>
        <strain evidence="14 15">MKG-38</strain>
    </source>
</reference>
<accession>A0A2G0CJ98</accession>
<evidence type="ECO:0000256" key="3">
    <source>
        <dbReference type="ARBA" id="ARBA00022448"/>
    </source>
</evidence>
<dbReference type="InterPro" id="IPR038377">
    <property type="entry name" value="Na/Glc_symporter_sf"/>
</dbReference>
<dbReference type="Pfam" id="PF00474">
    <property type="entry name" value="SSF"/>
    <property type="match status" value="2"/>
</dbReference>
<dbReference type="GO" id="GO:0006814">
    <property type="term" value="P:sodium ion transport"/>
    <property type="evidence" value="ECO:0007669"/>
    <property type="project" value="UniProtKB-KW"/>
</dbReference>
<keyword evidence="5 13" id="KW-0812">Transmembrane</keyword>
<keyword evidence="12" id="KW-0175">Coiled coil</keyword>
<comment type="caution">
    <text evidence="14">The sequence shown here is derived from an EMBL/GenBank/DDBJ whole genome shotgun (WGS) entry which is preliminary data.</text>
</comment>
<keyword evidence="4" id="KW-1003">Cell membrane</keyword>
<feature type="transmembrane region" description="Helical" evidence="13">
    <location>
        <begin position="42"/>
        <end position="62"/>
    </location>
</feature>
<feature type="transmembrane region" description="Helical" evidence="13">
    <location>
        <begin position="484"/>
        <end position="506"/>
    </location>
</feature>
<feature type="transmembrane region" description="Helical" evidence="13">
    <location>
        <begin position="145"/>
        <end position="169"/>
    </location>
</feature>
<dbReference type="GO" id="GO:0015293">
    <property type="term" value="F:symporter activity"/>
    <property type="evidence" value="ECO:0007669"/>
    <property type="project" value="TreeGrafter"/>
</dbReference>
<keyword evidence="9 13" id="KW-0472">Membrane</keyword>
<name>A0A2G0CJ98_9BACT</name>
<keyword evidence="8" id="KW-0406">Ion transport</keyword>
<evidence type="ECO:0000256" key="1">
    <source>
        <dbReference type="ARBA" id="ARBA00004651"/>
    </source>
</evidence>
<keyword evidence="15" id="KW-1185">Reference proteome</keyword>
<evidence type="ECO:0000256" key="12">
    <source>
        <dbReference type="SAM" id="Coils"/>
    </source>
</evidence>
<feature type="transmembrane region" description="Helical" evidence="13">
    <location>
        <begin position="540"/>
        <end position="559"/>
    </location>
</feature>
<dbReference type="GO" id="GO:0005886">
    <property type="term" value="C:plasma membrane"/>
    <property type="evidence" value="ECO:0007669"/>
    <property type="project" value="UniProtKB-SubCell"/>
</dbReference>
<feature type="coiled-coil region" evidence="12">
    <location>
        <begin position="315"/>
        <end position="349"/>
    </location>
</feature>
<dbReference type="RefSeq" id="WP_099105020.1">
    <property type="nucleotide sequence ID" value="NZ_JAATJF010000001.1"/>
</dbReference>
<evidence type="ECO:0000313" key="15">
    <source>
        <dbReference type="Proteomes" id="UP000226437"/>
    </source>
</evidence>
<dbReference type="PANTHER" id="PTHR42985:SF40">
    <property type="entry name" value="LD47995P-RELATED"/>
    <property type="match status" value="1"/>
</dbReference>
<keyword evidence="7" id="KW-0915">Sodium</keyword>
<dbReference type="Proteomes" id="UP000226437">
    <property type="component" value="Unassembled WGS sequence"/>
</dbReference>
<dbReference type="AlphaFoldDB" id="A0A2G0CJ98"/>
<evidence type="ECO:0000256" key="10">
    <source>
        <dbReference type="ARBA" id="ARBA00023201"/>
    </source>
</evidence>
<comment type="subcellular location">
    <subcellularLocation>
        <location evidence="1">Cell membrane</location>
        <topology evidence="1">Multi-pass membrane protein</topology>
    </subcellularLocation>
</comment>
<feature type="transmembrane region" description="Helical" evidence="13">
    <location>
        <begin position="271"/>
        <end position="298"/>
    </location>
</feature>
<keyword evidence="6 13" id="KW-1133">Transmembrane helix</keyword>
<feature type="transmembrane region" description="Helical" evidence="13">
    <location>
        <begin position="513"/>
        <end position="534"/>
    </location>
</feature>
<dbReference type="CDD" id="cd11494">
    <property type="entry name" value="SLC5sbd_NIS-like_u2"/>
    <property type="match status" value="1"/>
</dbReference>
<feature type="transmembrane region" description="Helical" evidence="13">
    <location>
        <begin position="6"/>
        <end position="22"/>
    </location>
</feature>
<dbReference type="OrthoDB" id="9803597at2"/>
<evidence type="ECO:0000256" key="5">
    <source>
        <dbReference type="ARBA" id="ARBA00022692"/>
    </source>
</evidence>
<feature type="transmembrane region" description="Helical" evidence="13">
    <location>
        <begin position="394"/>
        <end position="417"/>
    </location>
</feature>
<gene>
    <name evidence="14" type="ORF">CGL56_03080</name>
</gene>
<evidence type="ECO:0000256" key="7">
    <source>
        <dbReference type="ARBA" id="ARBA00023053"/>
    </source>
</evidence>
<feature type="transmembrane region" description="Helical" evidence="13">
    <location>
        <begin position="117"/>
        <end position="139"/>
    </location>
</feature>
<evidence type="ECO:0000256" key="4">
    <source>
        <dbReference type="ARBA" id="ARBA00022475"/>
    </source>
</evidence>